<gene>
    <name evidence="3" type="ORF">E5676_scaffold595G00660</name>
    <name evidence="2" type="ORF">E6C27_scaffold550G001030</name>
</gene>
<comment type="caution">
    <text evidence="3">The sequence shown here is derived from an EMBL/GenBank/DDBJ whole genome shotgun (WGS) entry which is preliminary data.</text>
</comment>
<accession>A0A5D3E3W4</accession>
<evidence type="ECO:0000313" key="3">
    <source>
        <dbReference type="EMBL" id="TYK30240.1"/>
    </source>
</evidence>
<proteinExistence type="predicted"/>
<protein>
    <recommendedName>
        <fullName evidence="1">DUF4218 domain-containing protein</fullName>
    </recommendedName>
</protein>
<evidence type="ECO:0000313" key="4">
    <source>
        <dbReference type="Proteomes" id="UP000321393"/>
    </source>
</evidence>
<dbReference type="Proteomes" id="UP000321947">
    <property type="component" value="Unassembled WGS sequence"/>
</dbReference>
<sequence length="83" mass="9634">MLKQYIRNKARPEGSVVEAYVMNESSTLCSRYLSEIETQFSRDERNDDSIVEDEIVGEFEVFIQKVRPLGAKSSRSLSQEEKR</sequence>
<evidence type="ECO:0000313" key="5">
    <source>
        <dbReference type="Proteomes" id="UP000321947"/>
    </source>
</evidence>
<dbReference type="AlphaFoldDB" id="A0A5D3E3W4"/>
<organism evidence="3 5">
    <name type="scientific">Cucumis melo var. makuwa</name>
    <name type="common">Oriental melon</name>
    <dbReference type="NCBI Taxonomy" id="1194695"/>
    <lineage>
        <taxon>Eukaryota</taxon>
        <taxon>Viridiplantae</taxon>
        <taxon>Streptophyta</taxon>
        <taxon>Embryophyta</taxon>
        <taxon>Tracheophyta</taxon>
        <taxon>Spermatophyta</taxon>
        <taxon>Magnoliopsida</taxon>
        <taxon>eudicotyledons</taxon>
        <taxon>Gunneridae</taxon>
        <taxon>Pentapetalae</taxon>
        <taxon>rosids</taxon>
        <taxon>fabids</taxon>
        <taxon>Cucurbitales</taxon>
        <taxon>Cucurbitaceae</taxon>
        <taxon>Benincaseae</taxon>
        <taxon>Cucumis</taxon>
    </lineage>
</organism>
<dbReference type="PANTHER" id="PTHR48451:SF1">
    <property type="entry name" value="DUF4218 DOMAIN-CONTAINING PROTEIN"/>
    <property type="match status" value="1"/>
</dbReference>
<dbReference type="InterPro" id="IPR025452">
    <property type="entry name" value="DUF4218"/>
</dbReference>
<dbReference type="PANTHER" id="PTHR48451">
    <property type="entry name" value="DUF4218 DOMAIN-CONTAINING PROTEIN"/>
    <property type="match status" value="1"/>
</dbReference>
<dbReference type="Proteomes" id="UP000321393">
    <property type="component" value="Unassembled WGS sequence"/>
</dbReference>
<dbReference type="EMBL" id="SSTE01000742">
    <property type="protein sequence ID" value="KAA0066961.1"/>
    <property type="molecule type" value="Genomic_DNA"/>
</dbReference>
<evidence type="ECO:0000313" key="2">
    <source>
        <dbReference type="EMBL" id="KAA0066961.1"/>
    </source>
</evidence>
<dbReference type="EMBL" id="SSTD01000710">
    <property type="protein sequence ID" value="TYK30240.1"/>
    <property type="molecule type" value="Genomic_DNA"/>
</dbReference>
<dbReference type="OrthoDB" id="1878503at2759"/>
<feature type="domain" description="DUF4218" evidence="1">
    <location>
        <begin position="2"/>
        <end position="46"/>
    </location>
</feature>
<evidence type="ECO:0000259" key="1">
    <source>
        <dbReference type="Pfam" id="PF13960"/>
    </source>
</evidence>
<dbReference type="Pfam" id="PF13960">
    <property type="entry name" value="DUF4218"/>
    <property type="match status" value="1"/>
</dbReference>
<reference evidence="4 5" key="1">
    <citation type="submission" date="2019-08" db="EMBL/GenBank/DDBJ databases">
        <title>Draft genome sequences of two oriental melons (Cucumis melo L. var makuwa).</title>
        <authorList>
            <person name="Kwon S.-Y."/>
        </authorList>
    </citation>
    <scope>NUCLEOTIDE SEQUENCE [LARGE SCALE GENOMIC DNA]</scope>
    <source>
        <strain evidence="5">cv. Chang Bougi</strain>
        <strain evidence="4">cv. SW 3</strain>
        <tissue evidence="3">Leaf</tissue>
    </source>
</reference>
<name>A0A5D3E3W4_CUCMM</name>